<dbReference type="Gene3D" id="3.30.1330.60">
    <property type="entry name" value="OmpA-like domain"/>
    <property type="match status" value="1"/>
</dbReference>
<dbReference type="RefSeq" id="WP_298765640.1">
    <property type="nucleotide sequence ID" value="NZ_CAUOSC010000007.1"/>
</dbReference>
<evidence type="ECO:0000256" key="2">
    <source>
        <dbReference type="SAM" id="MobiDB-lite"/>
    </source>
</evidence>
<dbReference type="PANTHER" id="PTHR30329">
    <property type="entry name" value="STATOR ELEMENT OF FLAGELLAR MOTOR COMPLEX"/>
    <property type="match status" value="1"/>
</dbReference>
<evidence type="ECO:0000313" key="4">
    <source>
        <dbReference type="EMBL" id="MBF0969743.1"/>
    </source>
</evidence>
<dbReference type="PROSITE" id="PS51257">
    <property type="entry name" value="PROKAR_LIPOPROTEIN"/>
    <property type="match status" value="1"/>
</dbReference>
<dbReference type="InterPro" id="IPR036737">
    <property type="entry name" value="OmpA-like_sf"/>
</dbReference>
<comment type="caution">
    <text evidence="4">The sequence shown here is derived from an EMBL/GenBank/DDBJ whole genome shotgun (WGS) entry which is preliminary data.</text>
</comment>
<dbReference type="InterPro" id="IPR050330">
    <property type="entry name" value="Bact_OuterMem_StrucFunc"/>
</dbReference>
<gene>
    <name evidence="4" type="ORF">HXK21_01690</name>
</gene>
<reference evidence="4" key="1">
    <citation type="submission" date="2020-04" db="EMBL/GenBank/DDBJ databases">
        <title>Deep metagenomics examines the oral microbiome during advanced dental caries in children, revealing novel taxa and co-occurrences with host molecules.</title>
        <authorList>
            <person name="Baker J.L."/>
            <person name="Morton J.T."/>
            <person name="Dinis M."/>
            <person name="Alvarez R."/>
            <person name="Tran N.C."/>
            <person name="Knight R."/>
            <person name="Edlund A."/>
        </authorList>
    </citation>
    <scope>NUCLEOTIDE SEQUENCE</scope>
    <source>
        <strain evidence="4">JCVI_34_bin.1</strain>
    </source>
</reference>
<sequence>MKMKVSVFCLCAALLFSGCDMSNKAKGGLIGGGGGAALGAIIGGIAGKGKGAAIGGAIGAAVGAGAGVLIGNKMDKAREAARKANAEAEVIKDEKTGLTYVKVTFPSGLLFQTGQDVLSTSARNDLATFAKNLTSDMDLYVYGYTDNQGWRGASASESMNKNQVLSEQRANSVSSYLRSNGISSAQMKEVKGFGESNPVASNDSSAGREQNRRVEVYVMPSKEMIKNAKAEAGE</sequence>
<dbReference type="Pfam" id="PF13488">
    <property type="entry name" value="Gly-zipper_Omp"/>
    <property type="match status" value="1"/>
</dbReference>
<dbReference type="Proteomes" id="UP000704068">
    <property type="component" value="Unassembled WGS sequence"/>
</dbReference>
<dbReference type="PROSITE" id="PS51123">
    <property type="entry name" value="OMPA_2"/>
    <property type="match status" value="1"/>
</dbReference>
<name>A0A929WZ71_9BACT</name>
<dbReference type="SUPFAM" id="SSF103088">
    <property type="entry name" value="OmpA-like"/>
    <property type="match status" value="1"/>
</dbReference>
<organism evidence="4 5">
    <name type="scientific">Alloprevotella tannerae</name>
    <dbReference type="NCBI Taxonomy" id="76122"/>
    <lineage>
        <taxon>Bacteria</taxon>
        <taxon>Pseudomonadati</taxon>
        <taxon>Bacteroidota</taxon>
        <taxon>Bacteroidia</taxon>
        <taxon>Bacteroidales</taxon>
        <taxon>Prevotellaceae</taxon>
        <taxon>Alloprevotella</taxon>
    </lineage>
</organism>
<keyword evidence="1" id="KW-0472">Membrane</keyword>
<dbReference type="AlphaFoldDB" id="A0A929WZ71"/>
<dbReference type="CDD" id="cd07185">
    <property type="entry name" value="OmpA_C-like"/>
    <property type="match status" value="1"/>
</dbReference>
<evidence type="ECO:0000313" key="5">
    <source>
        <dbReference type="Proteomes" id="UP000704068"/>
    </source>
</evidence>
<evidence type="ECO:0000259" key="3">
    <source>
        <dbReference type="PROSITE" id="PS51123"/>
    </source>
</evidence>
<dbReference type="GO" id="GO:0016020">
    <property type="term" value="C:membrane"/>
    <property type="evidence" value="ECO:0007669"/>
    <property type="project" value="UniProtKB-UniRule"/>
</dbReference>
<dbReference type="EMBL" id="JABZGR010000002">
    <property type="protein sequence ID" value="MBF0969743.1"/>
    <property type="molecule type" value="Genomic_DNA"/>
</dbReference>
<proteinExistence type="predicted"/>
<evidence type="ECO:0000256" key="1">
    <source>
        <dbReference type="PROSITE-ProRule" id="PRU00473"/>
    </source>
</evidence>
<dbReference type="InterPro" id="IPR006665">
    <property type="entry name" value="OmpA-like"/>
</dbReference>
<protein>
    <submittedName>
        <fullName evidence="4">OmpA family protein</fullName>
    </submittedName>
</protein>
<dbReference type="PANTHER" id="PTHR30329:SF21">
    <property type="entry name" value="LIPOPROTEIN YIAD-RELATED"/>
    <property type="match status" value="1"/>
</dbReference>
<feature type="compositionally biased region" description="Polar residues" evidence="2">
    <location>
        <begin position="198"/>
        <end position="208"/>
    </location>
</feature>
<feature type="domain" description="OmpA-like" evidence="3">
    <location>
        <begin position="98"/>
        <end position="222"/>
    </location>
</feature>
<dbReference type="InterPro" id="IPR039567">
    <property type="entry name" value="Gly-zipper"/>
</dbReference>
<dbReference type="Pfam" id="PF00691">
    <property type="entry name" value="OmpA"/>
    <property type="match status" value="1"/>
</dbReference>
<feature type="region of interest" description="Disordered" evidence="2">
    <location>
        <begin position="193"/>
        <end position="213"/>
    </location>
</feature>
<accession>A0A929WZ71</accession>